<evidence type="ECO:0000256" key="13">
    <source>
        <dbReference type="PIRSR" id="PIRSR602401-1"/>
    </source>
</evidence>
<dbReference type="Proteomes" id="UP001160148">
    <property type="component" value="Unassembled WGS sequence"/>
</dbReference>
<dbReference type="InterPro" id="IPR036396">
    <property type="entry name" value="Cyt_P450_sf"/>
</dbReference>
<keyword evidence="6 13" id="KW-0479">Metal-binding</keyword>
<dbReference type="InterPro" id="IPR050476">
    <property type="entry name" value="Insect_CytP450_Detox"/>
</dbReference>
<gene>
    <name evidence="16" type="ORF">MEUPH1_LOCUS2471</name>
</gene>
<dbReference type="PRINTS" id="PR00463">
    <property type="entry name" value="EP450I"/>
</dbReference>
<evidence type="ECO:0000256" key="1">
    <source>
        <dbReference type="ARBA" id="ARBA00001971"/>
    </source>
</evidence>
<evidence type="ECO:0000313" key="17">
    <source>
        <dbReference type="Proteomes" id="UP001160148"/>
    </source>
</evidence>
<evidence type="ECO:0000256" key="9">
    <source>
        <dbReference type="ARBA" id="ARBA00023002"/>
    </source>
</evidence>
<dbReference type="GO" id="GO:0005506">
    <property type="term" value="F:iron ion binding"/>
    <property type="evidence" value="ECO:0007669"/>
    <property type="project" value="InterPro"/>
</dbReference>
<comment type="subcellular location">
    <subcellularLocation>
        <location evidence="3">Endoplasmic reticulum membrane</location>
        <topology evidence="3">Peripheral membrane protein</topology>
    </subcellularLocation>
    <subcellularLocation>
        <location evidence="2">Microsome membrane</location>
        <topology evidence="2">Peripheral membrane protein</topology>
    </subcellularLocation>
</comment>
<evidence type="ECO:0000256" key="4">
    <source>
        <dbReference type="ARBA" id="ARBA00010617"/>
    </source>
</evidence>
<dbReference type="InterPro" id="IPR017972">
    <property type="entry name" value="Cyt_P450_CS"/>
</dbReference>
<keyword evidence="17" id="KW-1185">Reference proteome</keyword>
<keyword evidence="9 14" id="KW-0560">Oxidoreductase</keyword>
<proteinExistence type="inferred from homology"/>
<dbReference type="InterPro" id="IPR002401">
    <property type="entry name" value="Cyt_P450_E_grp-I"/>
</dbReference>
<evidence type="ECO:0000256" key="11">
    <source>
        <dbReference type="ARBA" id="ARBA00023033"/>
    </source>
</evidence>
<evidence type="ECO:0000256" key="8">
    <source>
        <dbReference type="ARBA" id="ARBA00022848"/>
    </source>
</evidence>
<dbReference type="SUPFAM" id="SSF48264">
    <property type="entry name" value="Cytochrome P450"/>
    <property type="match status" value="1"/>
</dbReference>
<sequence>MWHKLMRARKELVLNNNSYPGETFTEMDIISNLILMYIGGAEPVSDTLGFCLHDLAMNKYVQDKLREHIKEKREKHGGEFTNDYLMDLHYADMVLSETLRKHNGSITLLRIATKTYHVPDSTLVIKKGQKIIIPTYSIHRDPKYYTNPDVFDPERYSPEEKSKRPSGSDLLFGDGPRFCIGKRLAELEMKLGLSEIISKFEVLPCEKTENPVQLANAGGAIRPKYGIWLRLKPIVV</sequence>
<dbReference type="GO" id="GO:0016705">
    <property type="term" value="F:oxidoreductase activity, acting on paired donors, with incorporation or reduction of molecular oxygen"/>
    <property type="evidence" value="ECO:0007669"/>
    <property type="project" value="InterPro"/>
</dbReference>
<keyword evidence="5 13" id="KW-0349">Heme</keyword>
<dbReference type="Pfam" id="PF00067">
    <property type="entry name" value="p450"/>
    <property type="match status" value="1"/>
</dbReference>
<dbReference type="InterPro" id="IPR001128">
    <property type="entry name" value="Cyt_P450"/>
</dbReference>
<dbReference type="EMBL" id="CARXXK010000001">
    <property type="protein sequence ID" value="CAI6345462.1"/>
    <property type="molecule type" value="Genomic_DNA"/>
</dbReference>
<evidence type="ECO:0000256" key="2">
    <source>
        <dbReference type="ARBA" id="ARBA00004174"/>
    </source>
</evidence>
<dbReference type="GO" id="GO:0005789">
    <property type="term" value="C:endoplasmic reticulum membrane"/>
    <property type="evidence" value="ECO:0007669"/>
    <property type="project" value="UniProtKB-SubCell"/>
</dbReference>
<dbReference type="PROSITE" id="PS00086">
    <property type="entry name" value="CYTOCHROME_P450"/>
    <property type="match status" value="1"/>
</dbReference>
<comment type="cofactor">
    <cofactor evidence="1 13">
        <name>heme</name>
        <dbReference type="ChEBI" id="CHEBI:30413"/>
    </cofactor>
</comment>
<dbReference type="GO" id="GO:0004497">
    <property type="term" value="F:monooxygenase activity"/>
    <property type="evidence" value="ECO:0007669"/>
    <property type="project" value="UniProtKB-KW"/>
</dbReference>
<evidence type="ECO:0000313" key="16">
    <source>
        <dbReference type="EMBL" id="CAI6345462.1"/>
    </source>
</evidence>
<evidence type="ECO:0008006" key="18">
    <source>
        <dbReference type="Google" id="ProtNLM"/>
    </source>
</evidence>
<evidence type="ECO:0000256" key="7">
    <source>
        <dbReference type="ARBA" id="ARBA00022824"/>
    </source>
</evidence>
<evidence type="ECO:0000256" key="3">
    <source>
        <dbReference type="ARBA" id="ARBA00004406"/>
    </source>
</evidence>
<keyword evidence="8" id="KW-0492">Microsome</keyword>
<dbReference type="PANTHER" id="PTHR24292:SF54">
    <property type="entry name" value="CYP9F3-RELATED"/>
    <property type="match status" value="1"/>
</dbReference>
<reference evidence="16 17" key="1">
    <citation type="submission" date="2023-01" db="EMBL/GenBank/DDBJ databases">
        <authorList>
            <person name="Whitehead M."/>
        </authorList>
    </citation>
    <scope>NUCLEOTIDE SEQUENCE [LARGE SCALE GENOMIC DNA]</scope>
</reference>
<keyword evidence="7" id="KW-0256">Endoplasmic reticulum</keyword>
<evidence type="ECO:0000256" key="12">
    <source>
        <dbReference type="ARBA" id="ARBA00023136"/>
    </source>
</evidence>
<keyword evidence="11 14" id="KW-0503">Monooxygenase</keyword>
<accession>A0AAV0VMB2</accession>
<evidence type="ECO:0000256" key="6">
    <source>
        <dbReference type="ARBA" id="ARBA00022723"/>
    </source>
</evidence>
<evidence type="ECO:0000256" key="10">
    <source>
        <dbReference type="ARBA" id="ARBA00023004"/>
    </source>
</evidence>
<keyword evidence="12" id="KW-0472">Membrane</keyword>
<dbReference type="GO" id="GO:0020037">
    <property type="term" value="F:heme binding"/>
    <property type="evidence" value="ECO:0007669"/>
    <property type="project" value="InterPro"/>
</dbReference>
<dbReference type="PANTHER" id="PTHR24292">
    <property type="entry name" value="CYTOCHROME P450"/>
    <property type="match status" value="1"/>
</dbReference>
<feature type="binding site" description="axial binding residue" evidence="13">
    <location>
        <position position="179"/>
    </location>
    <ligand>
        <name>heme</name>
        <dbReference type="ChEBI" id="CHEBI:30413"/>
    </ligand>
    <ligandPart>
        <name>Fe</name>
        <dbReference type="ChEBI" id="CHEBI:18248"/>
    </ligandPart>
</feature>
<feature type="region of interest" description="Disordered" evidence="15">
    <location>
        <begin position="149"/>
        <end position="169"/>
    </location>
</feature>
<organism evidence="16 17">
    <name type="scientific">Macrosiphum euphorbiae</name>
    <name type="common">potato aphid</name>
    <dbReference type="NCBI Taxonomy" id="13131"/>
    <lineage>
        <taxon>Eukaryota</taxon>
        <taxon>Metazoa</taxon>
        <taxon>Ecdysozoa</taxon>
        <taxon>Arthropoda</taxon>
        <taxon>Hexapoda</taxon>
        <taxon>Insecta</taxon>
        <taxon>Pterygota</taxon>
        <taxon>Neoptera</taxon>
        <taxon>Paraneoptera</taxon>
        <taxon>Hemiptera</taxon>
        <taxon>Sternorrhyncha</taxon>
        <taxon>Aphidomorpha</taxon>
        <taxon>Aphidoidea</taxon>
        <taxon>Aphididae</taxon>
        <taxon>Macrosiphini</taxon>
        <taxon>Macrosiphum</taxon>
    </lineage>
</organism>
<dbReference type="AlphaFoldDB" id="A0AAV0VMB2"/>
<evidence type="ECO:0000256" key="15">
    <source>
        <dbReference type="SAM" id="MobiDB-lite"/>
    </source>
</evidence>
<comment type="similarity">
    <text evidence="4 14">Belongs to the cytochrome P450 family.</text>
</comment>
<evidence type="ECO:0000256" key="14">
    <source>
        <dbReference type="RuleBase" id="RU000461"/>
    </source>
</evidence>
<dbReference type="Gene3D" id="1.10.630.10">
    <property type="entry name" value="Cytochrome P450"/>
    <property type="match status" value="1"/>
</dbReference>
<protein>
    <recommendedName>
        <fullName evidence="18">Cytochrome P450</fullName>
    </recommendedName>
</protein>
<feature type="compositionally biased region" description="Basic and acidic residues" evidence="15">
    <location>
        <begin position="152"/>
        <end position="163"/>
    </location>
</feature>
<name>A0AAV0VMB2_9HEMI</name>
<keyword evidence="10 13" id="KW-0408">Iron</keyword>
<evidence type="ECO:0000256" key="5">
    <source>
        <dbReference type="ARBA" id="ARBA00022617"/>
    </source>
</evidence>
<comment type="caution">
    <text evidence="16">The sequence shown here is derived from an EMBL/GenBank/DDBJ whole genome shotgun (WGS) entry which is preliminary data.</text>
</comment>
<dbReference type="PRINTS" id="PR00385">
    <property type="entry name" value="P450"/>
</dbReference>